<dbReference type="Proteomes" id="UP000243579">
    <property type="component" value="Unassembled WGS sequence"/>
</dbReference>
<keyword evidence="4 5" id="KW-0472">Membrane</keyword>
<dbReference type="OrthoDB" id="8122849at2759"/>
<dbReference type="PANTHER" id="PTHR30566">
    <property type="entry name" value="YNAI-RELATED MECHANOSENSITIVE ION CHANNEL"/>
    <property type="match status" value="1"/>
</dbReference>
<dbReference type="EMBL" id="JNBR01002832">
    <property type="protein sequence ID" value="OQR81112.1"/>
    <property type="molecule type" value="Genomic_DNA"/>
</dbReference>
<gene>
    <name evidence="8" type="ORF">ACHHYP_16729</name>
</gene>
<dbReference type="SUPFAM" id="SSF50182">
    <property type="entry name" value="Sm-like ribonucleoproteins"/>
    <property type="match status" value="1"/>
</dbReference>
<dbReference type="InterPro" id="IPR010920">
    <property type="entry name" value="LSM_dom_sf"/>
</dbReference>
<feature type="domain" description="Mechanosensitive ion channel MscS" evidence="7">
    <location>
        <begin position="220"/>
        <end position="283"/>
    </location>
</feature>
<reference evidence="8 9" key="1">
    <citation type="journal article" date="2014" name="Genome Biol. Evol.">
        <title>The secreted proteins of Achlya hypogyna and Thraustotheca clavata identify the ancestral oomycete secretome and reveal gene acquisitions by horizontal gene transfer.</title>
        <authorList>
            <person name="Misner I."/>
            <person name="Blouin N."/>
            <person name="Leonard G."/>
            <person name="Richards T.A."/>
            <person name="Lane C.E."/>
        </authorList>
    </citation>
    <scope>NUCLEOTIDE SEQUENCE [LARGE SCALE GENOMIC DNA]</scope>
    <source>
        <strain evidence="8 9">ATCC 48635</strain>
    </source>
</reference>
<feature type="transmembrane region" description="Helical" evidence="5">
    <location>
        <begin position="57"/>
        <end position="80"/>
    </location>
</feature>
<name>A0A1V9Y5V8_ACHHY</name>
<dbReference type="GO" id="GO:0016020">
    <property type="term" value="C:membrane"/>
    <property type="evidence" value="ECO:0007669"/>
    <property type="project" value="UniProtKB-SubCell"/>
</dbReference>
<accession>A0A1V9Y5V8</accession>
<feature type="transmembrane region" description="Helical" evidence="5">
    <location>
        <begin position="175"/>
        <end position="192"/>
    </location>
</feature>
<dbReference type="STRING" id="1202772.A0A1V9Y5V8"/>
<evidence type="ECO:0000256" key="1">
    <source>
        <dbReference type="ARBA" id="ARBA00004370"/>
    </source>
</evidence>
<comment type="subcellular location">
    <subcellularLocation>
        <location evidence="1">Membrane</location>
    </subcellularLocation>
</comment>
<feature type="transmembrane region" description="Helical" evidence="5">
    <location>
        <begin position="100"/>
        <end position="117"/>
    </location>
</feature>
<evidence type="ECO:0000256" key="4">
    <source>
        <dbReference type="ARBA" id="ARBA00023136"/>
    </source>
</evidence>
<feature type="chain" id="PRO_5013206973" evidence="6">
    <location>
        <begin position="20"/>
        <end position="419"/>
    </location>
</feature>
<comment type="caution">
    <text evidence="8">The sequence shown here is derived from an EMBL/GenBank/DDBJ whole genome shotgun (WGS) entry which is preliminary data.</text>
</comment>
<keyword evidence="3 5" id="KW-1133">Transmembrane helix</keyword>
<feature type="transmembrane region" description="Helical" evidence="5">
    <location>
        <begin position="204"/>
        <end position="230"/>
    </location>
</feature>
<keyword evidence="2 5" id="KW-0812">Transmembrane</keyword>
<evidence type="ECO:0000259" key="7">
    <source>
        <dbReference type="Pfam" id="PF00924"/>
    </source>
</evidence>
<keyword evidence="6" id="KW-0732">Signal</keyword>
<organism evidence="8 9">
    <name type="scientific">Achlya hypogyna</name>
    <name type="common">Oomycete</name>
    <name type="synonym">Protoachlya hypogyna</name>
    <dbReference type="NCBI Taxonomy" id="1202772"/>
    <lineage>
        <taxon>Eukaryota</taxon>
        <taxon>Sar</taxon>
        <taxon>Stramenopiles</taxon>
        <taxon>Oomycota</taxon>
        <taxon>Saprolegniomycetes</taxon>
        <taxon>Saprolegniales</taxon>
        <taxon>Achlyaceae</taxon>
        <taxon>Achlya</taxon>
    </lineage>
</organism>
<feature type="signal peptide" evidence="6">
    <location>
        <begin position="1"/>
        <end position="19"/>
    </location>
</feature>
<feature type="transmembrane region" description="Helical" evidence="5">
    <location>
        <begin position="129"/>
        <end position="154"/>
    </location>
</feature>
<evidence type="ECO:0000256" key="5">
    <source>
        <dbReference type="SAM" id="Phobius"/>
    </source>
</evidence>
<keyword evidence="9" id="KW-1185">Reference proteome</keyword>
<dbReference type="Gene3D" id="2.30.30.60">
    <property type="match status" value="1"/>
</dbReference>
<dbReference type="Pfam" id="PF00924">
    <property type="entry name" value="MS_channel_2nd"/>
    <property type="match status" value="1"/>
</dbReference>
<sequence>MWRRLVVGWLLLLARGASGVASTMSSTPADCNATSTCQSLTCVKYWWTDLKSQHMDTLILAGAMIFLASFLPRVLIRLIIFILKKFPFLREITEDYEAHCIWSTTYLLCGSLIWGALNVSKSSQFFCRIHIYIWGIFFLLWLYNVFIVVDKFAVRRFGGKGDSSKNVVISESIKLLRLLVMVIAAMYIYLQMWQDQTLLKYSFLGMIGGAIALGFVGATHNAVGGLYLVLNAPFKVDQFIHIGNVKGHVNRVALRYTVVIASDSTKVFVPNSYFLYKPMVNYSQAPKRQLQLDIDVDPRTSVALLQRLMTDLETMLLSRHMGLTSHEDYNGEDKTDPLYFVTMEQLFHVRLYTFTDELDAKKHALIKSEVWLAAMEIMDDLGITMKSRNPTSTSPPASNALDDNVPFVTDFSMLAGPTM</sequence>
<evidence type="ECO:0000256" key="6">
    <source>
        <dbReference type="SAM" id="SignalP"/>
    </source>
</evidence>
<dbReference type="AlphaFoldDB" id="A0A1V9Y5V8"/>
<evidence type="ECO:0000256" key="2">
    <source>
        <dbReference type="ARBA" id="ARBA00022692"/>
    </source>
</evidence>
<dbReference type="InterPro" id="IPR006685">
    <property type="entry name" value="MscS_channel_2nd"/>
</dbReference>
<evidence type="ECO:0000256" key="3">
    <source>
        <dbReference type="ARBA" id="ARBA00022989"/>
    </source>
</evidence>
<dbReference type="GO" id="GO:0055085">
    <property type="term" value="P:transmembrane transport"/>
    <property type="evidence" value="ECO:0007669"/>
    <property type="project" value="InterPro"/>
</dbReference>
<evidence type="ECO:0000313" key="9">
    <source>
        <dbReference type="Proteomes" id="UP000243579"/>
    </source>
</evidence>
<proteinExistence type="predicted"/>
<dbReference type="InterPro" id="IPR023408">
    <property type="entry name" value="MscS_beta-dom_sf"/>
</dbReference>
<evidence type="ECO:0000313" key="8">
    <source>
        <dbReference type="EMBL" id="OQR81112.1"/>
    </source>
</evidence>
<protein>
    <submittedName>
        <fullName evidence="8">Small Conductance Mechanosensitive Ion Channel (MscS) Family</fullName>
    </submittedName>
</protein>
<dbReference type="PANTHER" id="PTHR30566:SF5">
    <property type="entry name" value="MECHANOSENSITIVE ION CHANNEL PROTEIN 1, MITOCHONDRIAL-RELATED"/>
    <property type="match status" value="1"/>
</dbReference>